<proteinExistence type="predicted"/>
<keyword evidence="1" id="KW-1133">Transmembrane helix</keyword>
<comment type="caution">
    <text evidence="2">The sequence shown here is derived from an EMBL/GenBank/DDBJ whole genome shotgun (WGS) entry which is preliminary data.</text>
</comment>
<gene>
    <name evidence="2" type="ORF">SPHA_54818</name>
</gene>
<feature type="transmembrane region" description="Helical" evidence="1">
    <location>
        <begin position="105"/>
        <end position="125"/>
    </location>
</feature>
<dbReference type="Proteomes" id="UP000597762">
    <property type="component" value="Unassembled WGS sequence"/>
</dbReference>
<feature type="transmembrane region" description="Helical" evidence="1">
    <location>
        <begin position="137"/>
        <end position="156"/>
    </location>
</feature>
<dbReference type="EMBL" id="CAHIKZ030003604">
    <property type="protein sequence ID" value="CAE1302126.1"/>
    <property type="molecule type" value="Genomic_DNA"/>
</dbReference>
<protein>
    <submittedName>
        <fullName evidence="2">Uncharacterized protein</fullName>
    </submittedName>
</protein>
<organism evidence="2 3">
    <name type="scientific">Acanthosepion pharaonis</name>
    <name type="common">Pharaoh cuttlefish</name>
    <name type="synonym">Sepia pharaonis</name>
    <dbReference type="NCBI Taxonomy" id="158019"/>
    <lineage>
        <taxon>Eukaryota</taxon>
        <taxon>Metazoa</taxon>
        <taxon>Spiralia</taxon>
        <taxon>Lophotrochozoa</taxon>
        <taxon>Mollusca</taxon>
        <taxon>Cephalopoda</taxon>
        <taxon>Coleoidea</taxon>
        <taxon>Decapodiformes</taxon>
        <taxon>Sepiida</taxon>
        <taxon>Sepiina</taxon>
        <taxon>Sepiidae</taxon>
        <taxon>Acanthosepion</taxon>
    </lineage>
</organism>
<reference evidence="2" key="1">
    <citation type="submission" date="2021-01" db="EMBL/GenBank/DDBJ databases">
        <authorList>
            <person name="Li R."/>
            <person name="Bekaert M."/>
        </authorList>
    </citation>
    <scope>NUCLEOTIDE SEQUENCE</scope>
    <source>
        <strain evidence="2">Farmed</strain>
    </source>
</reference>
<keyword evidence="1" id="KW-0472">Membrane</keyword>
<feature type="transmembrane region" description="Helical" evidence="1">
    <location>
        <begin position="48"/>
        <end position="70"/>
    </location>
</feature>
<dbReference type="AlphaFoldDB" id="A0A812DJH6"/>
<name>A0A812DJH6_ACAPH</name>
<evidence type="ECO:0000256" key="1">
    <source>
        <dbReference type="SAM" id="Phobius"/>
    </source>
</evidence>
<evidence type="ECO:0000313" key="3">
    <source>
        <dbReference type="Proteomes" id="UP000597762"/>
    </source>
</evidence>
<accession>A0A812DJH6</accession>
<keyword evidence="3" id="KW-1185">Reference proteome</keyword>
<feature type="transmembrane region" description="Helical" evidence="1">
    <location>
        <begin position="77"/>
        <end position="99"/>
    </location>
</feature>
<sequence length="204" mass="24325">MWIYLSIYLSICIFYRNFNISTRKFPNSKIIVYGYHSFSPPLSLSLSFYLSFFLSLFLSFSLSFFLSLFLSSFHSFVLPFFLSFFLHISFHCSIFFYGLLSHDCLHFLLSSAASIFTFFFYNIFIHSSIAILRCFDIVFFFINSYSFPRLLSYILYLSCDFLYYILLFISSSITLIFLKTFICSLFEIHCRFAQSYVFLYIFNL</sequence>
<feature type="transmembrane region" description="Helical" evidence="1">
    <location>
        <begin position="162"/>
        <end position="186"/>
    </location>
</feature>
<evidence type="ECO:0000313" key="2">
    <source>
        <dbReference type="EMBL" id="CAE1302126.1"/>
    </source>
</evidence>
<keyword evidence="1" id="KW-0812">Transmembrane</keyword>